<sequence length="238" mass="27266">MENIEHFTYDRHKLWCIHCGSPISAVQTNRDHVPTKGLLDRPLPPHVPQVEICKECNTGFSLDEEYFVTFLSCIQSGTTEASAQRNPKIARALARNPSLVARLEAAKQFQIDVNGEQQIIWQPEINRIHRVILKNARGHAFYEYGEPMLDDPISISAIPLISMNHDQRNDFEKAGGSFTGWPEVGSRMMTRVMTGQDLNDDGWINVQDNIYRYIVFQQDLLTVRSVIHNYLATEVVWE</sequence>
<dbReference type="Proteomes" id="UP001057860">
    <property type="component" value="Chromosome"/>
</dbReference>
<reference evidence="1" key="1">
    <citation type="submission" date="2022-08" db="EMBL/GenBank/DDBJ databases">
        <authorList>
            <person name="Bogun A."/>
            <person name="Kislichkina A."/>
            <person name="Solomentsev V."/>
            <person name="Skryabin Y."/>
            <person name="Sizova A."/>
            <person name="Platonov M."/>
            <person name="Dentovskaya S."/>
        </authorList>
    </citation>
    <scope>NUCLEOTIDE SEQUENCE</scope>
    <source>
        <strain evidence="1">SCPM-O-B-7604</strain>
    </source>
</reference>
<protein>
    <recommendedName>
        <fullName evidence="3">HNH endonuclease 5 domain-containing protein</fullName>
    </recommendedName>
</protein>
<dbReference type="EMBL" id="CP104006">
    <property type="protein sequence ID" value="UWM44091.1"/>
    <property type="molecule type" value="Genomic_DNA"/>
</dbReference>
<evidence type="ECO:0000313" key="1">
    <source>
        <dbReference type="EMBL" id="UWM44091.1"/>
    </source>
</evidence>
<dbReference type="GeneID" id="75141429"/>
<evidence type="ECO:0008006" key="3">
    <source>
        <dbReference type="Google" id="ProtNLM"/>
    </source>
</evidence>
<gene>
    <name evidence="1" type="ORF">N0H69_15480</name>
</gene>
<accession>A0ABY5UKW9</accession>
<proteinExistence type="predicted"/>
<evidence type="ECO:0000313" key="2">
    <source>
        <dbReference type="Proteomes" id="UP001057860"/>
    </source>
</evidence>
<dbReference type="RefSeq" id="WP_050151703.1">
    <property type="nucleotide sequence ID" value="NZ_CP104006.1"/>
</dbReference>
<name>A0ABY5UKW9_9GAMM</name>
<keyword evidence="2" id="KW-1185">Reference proteome</keyword>
<organism evidence="1 2">
    <name type="scientific">Yersinia alsatica</name>
    <dbReference type="NCBI Taxonomy" id="2890317"/>
    <lineage>
        <taxon>Bacteria</taxon>
        <taxon>Pseudomonadati</taxon>
        <taxon>Pseudomonadota</taxon>
        <taxon>Gammaproteobacteria</taxon>
        <taxon>Enterobacterales</taxon>
        <taxon>Yersiniaceae</taxon>
        <taxon>Yersinia</taxon>
    </lineage>
</organism>